<dbReference type="RefSeq" id="WP_281487407.1">
    <property type="nucleotide sequence ID" value="NZ_JASATX010000001.1"/>
</dbReference>
<dbReference type="GO" id="GO:0003984">
    <property type="term" value="F:acetolactate synthase activity"/>
    <property type="evidence" value="ECO:0007669"/>
    <property type="project" value="TreeGrafter"/>
</dbReference>
<comment type="caution">
    <text evidence="7">The sequence shown here is derived from an EMBL/GenBank/DDBJ whole genome shotgun (WGS) entry which is preliminary data.</text>
</comment>
<dbReference type="PANTHER" id="PTHR18968:SF13">
    <property type="entry name" value="ACETOLACTATE SYNTHASE CATALYTIC SUBUNIT, MITOCHONDRIAL"/>
    <property type="match status" value="1"/>
</dbReference>
<dbReference type="PANTHER" id="PTHR18968">
    <property type="entry name" value="THIAMINE PYROPHOSPHATE ENZYMES"/>
    <property type="match status" value="1"/>
</dbReference>
<organism evidence="7 8">
    <name type="scientific">Ruicaihuangia caeni</name>
    <dbReference type="NCBI Taxonomy" id="3042517"/>
    <lineage>
        <taxon>Bacteria</taxon>
        <taxon>Bacillati</taxon>
        <taxon>Actinomycetota</taxon>
        <taxon>Actinomycetes</taxon>
        <taxon>Micrococcales</taxon>
        <taxon>Microbacteriaceae</taxon>
        <taxon>Ruicaihuangia</taxon>
    </lineage>
</organism>
<dbReference type="SUPFAM" id="SSF52467">
    <property type="entry name" value="DHS-like NAD/FAD-binding domain"/>
    <property type="match status" value="1"/>
</dbReference>
<dbReference type="InterPro" id="IPR029061">
    <property type="entry name" value="THDP-binding"/>
</dbReference>
<dbReference type="AlphaFoldDB" id="A0AAW6T2G7"/>
<dbReference type="InterPro" id="IPR029035">
    <property type="entry name" value="DHS-like_NAD/FAD-binding_dom"/>
</dbReference>
<dbReference type="InterPro" id="IPR012001">
    <property type="entry name" value="Thiamin_PyroP_enz_TPP-bd_dom"/>
</dbReference>
<feature type="domain" description="Thiamine pyrophosphate enzyme central" evidence="4">
    <location>
        <begin position="203"/>
        <end position="328"/>
    </location>
</feature>
<evidence type="ECO:0000256" key="1">
    <source>
        <dbReference type="ARBA" id="ARBA00007812"/>
    </source>
</evidence>
<dbReference type="Pfam" id="PF02776">
    <property type="entry name" value="TPP_enzyme_N"/>
    <property type="match status" value="1"/>
</dbReference>
<evidence type="ECO:0000256" key="2">
    <source>
        <dbReference type="ARBA" id="ARBA00023052"/>
    </source>
</evidence>
<accession>A0AAW6T2G7</accession>
<keyword evidence="8" id="KW-1185">Reference proteome</keyword>
<evidence type="ECO:0000313" key="8">
    <source>
        <dbReference type="Proteomes" id="UP001321506"/>
    </source>
</evidence>
<dbReference type="InterPro" id="IPR011766">
    <property type="entry name" value="TPP_enzyme_TPP-bd"/>
</dbReference>
<protein>
    <submittedName>
        <fullName evidence="7">Thiamine pyrophosphate-binding protein</fullName>
    </submittedName>
</protein>
<dbReference type="Pfam" id="PF02775">
    <property type="entry name" value="TPP_enzyme_C"/>
    <property type="match status" value="1"/>
</dbReference>
<dbReference type="GO" id="GO:0030976">
    <property type="term" value="F:thiamine pyrophosphate binding"/>
    <property type="evidence" value="ECO:0007669"/>
    <property type="project" value="InterPro"/>
</dbReference>
<evidence type="ECO:0000313" key="7">
    <source>
        <dbReference type="EMBL" id="MDI2097619.1"/>
    </source>
</evidence>
<dbReference type="GO" id="GO:0050660">
    <property type="term" value="F:flavin adenine dinucleotide binding"/>
    <property type="evidence" value="ECO:0007669"/>
    <property type="project" value="TreeGrafter"/>
</dbReference>
<dbReference type="Pfam" id="PF00205">
    <property type="entry name" value="TPP_enzyme_M"/>
    <property type="match status" value="1"/>
</dbReference>
<keyword evidence="2 3" id="KW-0786">Thiamine pyrophosphate</keyword>
<comment type="similarity">
    <text evidence="1 3">Belongs to the TPP enzyme family.</text>
</comment>
<dbReference type="SUPFAM" id="SSF52518">
    <property type="entry name" value="Thiamin diphosphate-binding fold (THDP-binding)"/>
    <property type="match status" value="2"/>
</dbReference>
<dbReference type="EMBL" id="JASATX010000001">
    <property type="protein sequence ID" value="MDI2097619.1"/>
    <property type="molecule type" value="Genomic_DNA"/>
</dbReference>
<dbReference type="GO" id="GO:0005948">
    <property type="term" value="C:acetolactate synthase complex"/>
    <property type="evidence" value="ECO:0007669"/>
    <property type="project" value="TreeGrafter"/>
</dbReference>
<gene>
    <name evidence="7" type="ORF">QF206_01375</name>
</gene>
<dbReference type="CDD" id="cd00568">
    <property type="entry name" value="TPP_enzymes"/>
    <property type="match status" value="1"/>
</dbReference>
<sequence length="538" mass="55984">MERVVDGQVTQVTGGHAVVRALEEHGVTTVFGIPGTHNLEIYRYLAASPIQHVVTRHEQGAAYAADGYFRASGRVAGVVTTSGPGILNAAAAVASAYADGVPIMVVTPSAPRGAVRRNIGWMHEVKDQRAAMDAVSEWAETANSAQDAADLINKAFSDWSCGRARPVVVEVPHDVLLERGVAAEVTPRPSVRMPQPAAADVRDFCEAVAESKNPVVVVGGGCVRGHNAVRELCAAIGAPVIATARAKGVLRDDDPLSLGSVFGLASSRELMEGADLLVLLGTEVSDAELGAMPLRPSGTVVRVDVDRDQLHKNVRAHLPVLADIAQFAMAATTALSSGSEPVDRSTMIAELRSRASAEAAEISAPFVAVHDALEAALPEDAIITGDSSQVSYMGTALLWSAIEPDQVMYPSGYATLGYGLPAAIGAKLANRDRAVTCLLGDGAFMFSVQELATASELGLSLPIIVFDNGGFAEIRDEMDAADIPRLAVDIEAPRLSSLADAFGAAFAAPSSRHELAQAVKEALTAGRPTVIAVGPGLS</sequence>
<dbReference type="CDD" id="cd07035">
    <property type="entry name" value="TPP_PYR_POX_like"/>
    <property type="match status" value="1"/>
</dbReference>
<feature type="domain" description="Thiamine pyrophosphate enzyme TPP-binding" evidence="5">
    <location>
        <begin position="395"/>
        <end position="533"/>
    </location>
</feature>
<reference evidence="7 8" key="1">
    <citation type="submission" date="2023-04" db="EMBL/GenBank/DDBJ databases">
        <title>Klugiella caeni sp. nov. isolated from the sludge of biochemical tank.</title>
        <authorList>
            <person name="Geng K."/>
        </authorList>
    </citation>
    <scope>NUCLEOTIDE SEQUENCE [LARGE SCALE GENOMIC DNA]</scope>
    <source>
        <strain evidence="7 8">YN-L-19</strain>
    </source>
</reference>
<feature type="domain" description="Thiamine pyrophosphate enzyme N-terminal TPP-binding" evidence="6">
    <location>
        <begin position="13"/>
        <end position="128"/>
    </location>
</feature>
<dbReference type="GO" id="GO:0009099">
    <property type="term" value="P:L-valine biosynthetic process"/>
    <property type="evidence" value="ECO:0007669"/>
    <property type="project" value="TreeGrafter"/>
</dbReference>
<dbReference type="GO" id="GO:0000287">
    <property type="term" value="F:magnesium ion binding"/>
    <property type="evidence" value="ECO:0007669"/>
    <property type="project" value="InterPro"/>
</dbReference>
<evidence type="ECO:0000259" key="4">
    <source>
        <dbReference type="Pfam" id="PF00205"/>
    </source>
</evidence>
<dbReference type="InterPro" id="IPR045229">
    <property type="entry name" value="TPP_enz"/>
</dbReference>
<dbReference type="Gene3D" id="3.40.50.970">
    <property type="match status" value="2"/>
</dbReference>
<proteinExistence type="inferred from homology"/>
<dbReference type="InterPro" id="IPR012000">
    <property type="entry name" value="Thiamin_PyroP_enz_cen_dom"/>
</dbReference>
<dbReference type="Proteomes" id="UP001321506">
    <property type="component" value="Unassembled WGS sequence"/>
</dbReference>
<dbReference type="GO" id="GO:0009097">
    <property type="term" value="P:isoleucine biosynthetic process"/>
    <property type="evidence" value="ECO:0007669"/>
    <property type="project" value="TreeGrafter"/>
</dbReference>
<dbReference type="Gene3D" id="3.40.50.1220">
    <property type="entry name" value="TPP-binding domain"/>
    <property type="match status" value="1"/>
</dbReference>
<evidence type="ECO:0000259" key="5">
    <source>
        <dbReference type="Pfam" id="PF02775"/>
    </source>
</evidence>
<evidence type="ECO:0000256" key="3">
    <source>
        <dbReference type="RuleBase" id="RU362132"/>
    </source>
</evidence>
<evidence type="ECO:0000259" key="6">
    <source>
        <dbReference type="Pfam" id="PF02776"/>
    </source>
</evidence>
<name>A0AAW6T2G7_9MICO</name>